<comment type="caution">
    <text evidence="1">The sequence shown here is derived from an EMBL/GenBank/DDBJ whole genome shotgun (WGS) entry which is preliminary data.</text>
</comment>
<sequence length="73" mass="8284">MARLFEFFLARTRNTETDRSYFQGVPDAAFGAVPLSRAEQDAAYLSGAWPEPARDDEFERPGKRFVRFILPAG</sequence>
<organism evidence="1 2">
    <name type="scientific">Devosia epidermidihirudinis</name>
    <dbReference type="NCBI Taxonomy" id="1293439"/>
    <lineage>
        <taxon>Bacteria</taxon>
        <taxon>Pseudomonadati</taxon>
        <taxon>Pseudomonadota</taxon>
        <taxon>Alphaproteobacteria</taxon>
        <taxon>Hyphomicrobiales</taxon>
        <taxon>Devosiaceae</taxon>
        <taxon>Devosia</taxon>
    </lineage>
</organism>
<dbReference type="RefSeq" id="WP_046138725.1">
    <property type="nucleotide sequence ID" value="NZ_LANJ01000020.1"/>
</dbReference>
<name>A0A0F5Q6V4_9HYPH</name>
<reference evidence="1 2" key="1">
    <citation type="submission" date="2015-03" db="EMBL/GenBank/DDBJ databases">
        <authorList>
            <person name="Lepp D."/>
            <person name="Hassan Y.I."/>
            <person name="Li X.-Z."/>
            <person name="Zhou T."/>
        </authorList>
    </citation>
    <scope>NUCLEOTIDE SEQUENCE [LARGE SCALE GENOMIC DNA]</scope>
    <source>
        <strain evidence="1 2">E84</strain>
    </source>
</reference>
<evidence type="ECO:0000313" key="1">
    <source>
        <dbReference type="EMBL" id="KKC36677.1"/>
    </source>
</evidence>
<gene>
    <name evidence="1" type="ORF">WH87_13655</name>
</gene>
<dbReference type="Proteomes" id="UP000033411">
    <property type="component" value="Unassembled WGS sequence"/>
</dbReference>
<accession>A0A0F5Q6V4</accession>
<dbReference type="PATRIC" id="fig|1293439.3.peg.2464"/>
<evidence type="ECO:0000313" key="2">
    <source>
        <dbReference type="Proteomes" id="UP000033411"/>
    </source>
</evidence>
<proteinExistence type="predicted"/>
<dbReference type="OrthoDB" id="7951175at2"/>
<dbReference type="AlphaFoldDB" id="A0A0F5Q6V4"/>
<protein>
    <submittedName>
        <fullName evidence="1">Uncharacterized protein</fullName>
    </submittedName>
</protein>
<keyword evidence="2" id="KW-1185">Reference proteome</keyword>
<dbReference type="EMBL" id="LANJ01000020">
    <property type="protein sequence ID" value="KKC36677.1"/>
    <property type="molecule type" value="Genomic_DNA"/>
</dbReference>